<evidence type="ECO:0000313" key="3">
    <source>
        <dbReference type="Proteomes" id="UP000799771"/>
    </source>
</evidence>
<keyword evidence="3" id="KW-1185">Reference proteome</keyword>
<organism evidence="2 3">
    <name type="scientific">Dothidotthia symphoricarpi CBS 119687</name>
    <dbReference type="NCBI Taxonomy" id="1392245"/>
    <lineage>
        <taxon>Eukaryota</taxon>
        <taxon>Fungi</taxon>
        <taxon>Dikarya</taxon>
        <taxon>Ascomycota</taxon>
        <taxon>Pezizomycotina</taxon>
        <taxon>Dothideomycetes</taxon>
        <taxon>Pleosporomycetidae</taxon>
        <taxon>Pleosporales</taxon>
        <taxon>Dothidotthiaceae</taxon>
        <taxon>Dothidotthia</taxon>
    </lineage>
</organism>
<reference evidence="2" key="1">
    <citation type="journal article" date="2020" name="Stud. Mycol.">
        <title>101 Dothideomycetes genomes: a test case for predicting lifestyles and emergence of pathogens.</title>
        <authorList>
            <person name="Haridas S."/>
            <person name="Albert R."/>
            <person name="Binder M."/>
            <person name="Bloem J."/>
            <person name="Labutti K."/>
            <person name="Salamov A."/>
            <person name="Andreopoulos B."/>
            <person name="Baker S."/>
            <person name="Barry K."/>
            <person name="Bills G."/>
            <person name="Bluhm B."/>
            <person name="Cannon C."/>
            <person name="Castanera R."/>
            <person name="Culley D."/>
            <person name="Daum C."/>
            <person name="Ezra D."/>
            <person name="Gonzalez J."/>
            <person name="Henrissat B."/>
            <person name="Kuo A."/>
            <person name="Liang C."/>
            <person name="Lipzen A."/>
            <person name="Lutzoni F."/>
            <person name="Magnuson J."/>
            <person name="Mondo S."/>
            <person name="Nolan M."/>
            <person name="Ohm R."/>
            <person name="Pangilinan J."/>
            <person name="Park H.-J."/>
            <person name="Ramirez L."/>
            <person name="Alfaro M."/>
            <person name="Sun H."/>
            <person name="Tritt A."/>
            <person name="Yoshinaga Y."/>
            <person name="Zwiers L.-H."/>
            <person name="Turgeon B."/>
            <person name="Goodwin S."/>
            <person name="Spatafora J."/>
            <person name="Crous P."/>
            <person name="Grigoriev I."/>
        </authorList>
    </citation>
    <scope>NUCLEOTIDE SEQUENCE</scope>
    <source>
        <strain evidence="2">CBS 119687</strain>
    </source>
</reference>
<accession>A0A6A6AKB0</accession>
<dbReference type="GeneID" id="54412584"/>
<protein>
    <submittedName>
        <fullName evidence="2">Uncharacterized protein</fullName>
    </submittedName>
</protein>
<dbReference type="Proteomes" id="UP000799771">
    <property type="component" value="Unassembled WGS sequence"/>
</dbReference>
<dbReference type="EMBL" id="ML977502">
    <property type="protein sequence ID" value="KAF2131548.1"/>
    <property type="molecule type" value="Genomic_DNA"/>
</dbReference>
<dbReference type="AlphaFoldDB" id="A0A6A6AKB0"/>
<name>A0A6A6AKB0_9PLEO</name>
<feature type="non-terminal residue" evidence="2">
    <location>
        <position position="1"/>
    </location>
</feature>
<dbReference type="RefSeq" id="XP_033525935.1">
    <property type="nucleotide sequence ID" value="XM_033672152.1"/>
</dbReference>
<dbReference type="OrthoDB" id="3692823at2759"/>
<feature type="region of interest" description="Disordered" evidence="1">
    <location>
        <begin position="236"/>
        <end position="259"/>
    </location>
</feature>
<sequence length="259" mass="29044">QTRSRQIDRIFARTRSPVVTPLSRDLHVPGPSLQHRRVSSMSSMASMPSLPGLGHFRNDLESDVSGLGSLLPASPRPWCRAQELETERSWRPFVMPGDKLSMEYKDIPNQMDKIFGHHRKYTDLFVDHVSHQTSTNSRPRVALRRSVSLPCLSAVRTPTSATFQPLRDSAVSADLPIHPSPLRSAPGKLFHTPEAHARLDARKPDRANWIQTQAKVIVSLGRRVAAALQAYQQSGKQEDYDAWQNAQEAFSDATDPVKR</sequence>
<feature type="non-terminal residue" evidence="2">
    <location>
        <position position="259"/>
    </location>
</feature>
<evidence type="ECO:0000313" key="2">
    <source>
        <dbReference type="EMBL" id="KAF2131548.1"/>
    </source>
</evidence>
<proteinExistence type="predicted"/>
<gene>
    <name evidence="2" type="ORF">P153DRAFT_416501</name>
</gene>
<evidence type="ECO:0000256" key="1">
    <source>
        <dbReference type="SAM" id="MobiDB-lite"/>
    </source>
</evidence>